<name>A0A2Z7D047_9LAMI</name>
<dbReference type="EMBL" id="KQ992515">
    <property type="protein sequence ID" value="KZV50259.1"/>
    <property type="molecule type" value="Genomic_DNA"/>
</dbReference>
<dbReference type="Proteomes" id="UP000250235">
    <property type="component" value="Unassembled WGS sequence"/>
</dbReference>
<keyword evidence="3" id="KW-1185">Reference proteome</keyword>
<gene>
    <name evidence="2" type="ORF">F511_36649</name>
</gene>
<evidence type="ECO:0000313" key="3">
    <source>
        <dbReference type="Proteomes" id="UP000250235"/>
    </source>
</evidence>
<protein>
    <submittedName>
        <fullName evidence="2">Histone-lysine N-methyltransferase ASHR2</fullName>
    </submittedName>
</protein>
<accession>A0A2Z7D047</accession>
<dbReference type="AlphaFoldDB" id="A0A2Z7D047"/>
<evidence type="ECO:0000313" key="2">
    <source>
        <dbReference type="EMBL" id="KZV50259.1"/>
    </source>
</evidence>
<dbReference type="GO" id="GO:0032259">
    <property type="term" value="P:methylation"/>
    <property type="evidence" value="ECO:0007669"/>
    <property type="project" value="UniProtKB-KW"/>
</dbReference>
<keyword evidence="2" id="KW-0489">Methyltransferase</keyword>
<sequence>MQASKSCTKRSILASGVPRYHSYFNQSCLPSAIVEDKCAAPFSSPKAAAARRAPPPPPPLFAGKSFPAKFDEENPSAPISSVLLVQADEGVSHLVVDRIDVIYRNLP</sequence>
<dbReference type="GO" id="GO:0008168">
    <property type="term" value="F:methyltransferase activity"/>
    <property type="evidence" value="ECO:0007669"/>
    <property type="project" value="UniProtKB-KW"/>
</dbReference>
<evidence type="ECO:0000256" key="1">
    <source>
        <dbReference type="SAM" id="MobiDB-lite"/>
    </source>
</evidence>
<keyword evidence="2" id="KW-0808">Transferase</keyword>
<feature type="region of interest" description="Disordered" evidence="1">
    <location>
        <begin position="45"/>
        <end position="65"/>
    </location>
</feature>
<organism evidence="2 3">
    <name type="scientific">Dorcoceras hygrometricum</name>
    <dbReference type="NCBI Taxonomy" id="472368"/>
    <lineage>
        <taxon>Eukaryota</taxon>
        <taxon>Viridiplantae</taxon>
        <taxon>Streptophyta</taxon>
        <taxon>Embryophyta</taxon>
        <taxon>Tracheophyta</taxon>
        <taxon>Spermatophyta</taxon>
        <taxon>Magnoliopsida</taxon>
        <taxon>eudicotyledons</taxon>
        <taxon>Gunneridae</taxon>
        <taxon>Pentapetalae</taxon>
        <taxon>asterids</taxon>
        <taxon>lamiids</taxon>
        <taxon>Lamiales</taxon>
        <taxon>Gesneriaceae</taxon>
        <taxon>Didymocarpoideae</taxon>
        <taxon>Trichosporeae</taxon>
        <taxon>Loxocarpinae</taxon>
        <taxon>Dorcoceras</taxon>
    </lineage>
</organism>
<proteinExistence type="predicted"/>
<reference evidence="2 3" key="1">
    <citation type="journal article" date="2015" name="Proc. Natl. Acad. Sci. U.S.A.">
        <title>The resurrection genome of Boea hygrometrica: A blueprint for survival of dehydration.</title>
        <authorList>
            <person name="Xiao L."/>
            <person name="Yang G."/>
            <person name="Zhang L."/>
            <person name="Yang X."/>
            <person name="Zhao S."/>
            <person name="Ji Z."/>
            <person name="Zhou Q."/>
            <person name="Hu M."/>
            <person name="Wang Y."/>
            <person name="Chen M."/>
            <person name="Xu Y."/>
            <person name="Jin H."/>
            <person name="Xiao X."/>
            <person name="Hu G."/>
            <person name="Bao F."/>
            <person name="Hu Y."/>
            <person name="Wan P."/>
            <person name="Li L."/>
            <person name="Deng X."/>
            <person name="Kuang T."/>
            <person name="Xiang C."/>
            <person name="Zhu J.K."/>
            <person name="Oliver M.J."/>
            <person name="He Y."/>
        </authorList>
    </citation>
    <scope>NUCLEOTIDE SEQUENCE [LARGE SCALE GENOMIC DNA]</scope>
    <source>
        <strain evidence="3">cv. XS01</strain>
    </source>
</reference>